<evidence type="ECO:0000313" key="1">
    <source>
        <dbReference type="EMBL" id="GMT28793.1"/>
    </source>
</evidence>
<evidence type="ECO:0000313" key="2">
    <source>
        <dbReference type="Proteomes" id="UP001432322"/>
    </source>
</evidence>
<dbReference type="EMBL" id="BTSY01000005">
    <property type="protein sequence ID" value="GMT28793.1"/>
    <property type="molecule type" value="Genomic_DNA"/>
</dbReference>
<reference evidence="1" key="1">
    <citation type="submission" date="2023-10" db="EMBL/GenBank/DDBJ databases">
        <title>Genome assembly of Pristionchus species.</title>
        <authorList>
            <person name="Yoshida K."/>
            <person name="Sommer R.J."/>
        </authorList>
    </citation>
    <scope>NUCLEOTIDE SEQUENCE</scope>
    <source>
        <strain evidence="1">RS5133</strain>
    </source>
</reference>
<protein>
    <submittedName>
        <fullName evidence="1">Uncharacterized protein</fullName>
    </submittedName>
</protein>
<comment type="caution">
    <text evidence="1">The sequence shown here is derived from an EMBL/GenBank/DDBJ whole genome shotgun (WGS) entry which is preliminary data.</text>
</comment>
<organism evidence="1 2">
    <name type="scientific">Pristionchus fissidentatus</name>
    <dbReference type="NCBI Taxonomy" id="1538716"/>
    <lineage>
        <taxon>Eukaryota</taxon>
        <taxon>Metazoa</taxon>
        <taxon>Ecdysozoa</taxon>
        <taxon>Nematoda</taxon>
        <taxon>Chromadorea</taxon>
        <taxon>Rhabditida</taxon>
        <taxon>Rhabditina</taxon>
        <taxon>Diplogasteromorpha</taxon>
        <taxon>Diplogasteroidea</taxon>
        <taxon>Neodiplogasteridae</taxon>
        <taxon>Pristionchus</taxon>
    </lineage>
</organism>
<dbReference type="Proteomes" id="UP001432322">
    <property type="component" value="Unassembled WGS sequence"/>
</dbReference>
<name>A0AAV5WDL3_9BILA</name>
<feature type="non-terminal residue" evidence="1">
    <location>
        <position position="1"/>
    </location>
</feature>
<sequence length="310" mass="33510">SLITIFCLGFSPISSSYHSRTRCQRLSMRSLLFLLSIFSLVFSNEHWEGSILRAASTDCSACKLAEAGLSQQIPDSTFSGLSSKCSLLPSQLGFVCEQGLSTIINYIKDGLKSRIPNCKPLCASPSPITTAHFCSIIHPAYISLDSLFADLSSTLIPAICLTQSDHHGCVQKIGGIITIAKTPINNVFKRVGILLKCKEFESAGDPGKIGADWTPLNILCTGCQSTLKGLSLTISGEDTQHLSDALQNTLESACESIRMKDATLLHGAPTCPDAASLILHKLKEDDRANDRLCQIAYGCPPMRTKEKEEL</sequence>
<keyword evidence="2" id="KW-1185">Reference proteome</keyword>
<accession>A0AAV5WDL3</accession>
<dbReference type="AlphaFoldDB" id="A0AAV5WDL3"/>
<proteinExistence type="predicted"/>
<gene>
    <name evidence="1" type="ORF">PFISCL1PPCAC_20090</name>
</gene>